<evidence type="ECO:0000256" key="5">
    <source>
        <dbReference type="ARBA" id="ARBA00023163"/>
    </source>
</evidence>
<evidence type="ECO:0000259" key="8">
    <source>
        <dbReference type="Pfam" id="PF08281"/>
    </source>
</evidence>
<dbReference type="InterPro" id="IPR013249">
    <property type="entry name" value="RNA_pol_sigma70_r4_t2"/>
</dbReference>
<evidence type="ECO:0000256" key="6">
    <source>
        <dbReference type="SAM" id="MobiDB-lite"/>
    </source>
</evidence>
<dbReference type="InterPro" id="IPR014284">
    <property type="entry name" value="RNA_pol_sigma-70_dom"/>
</dbReference>
<evidence type="ECO:0000313" key="9">
    <source>
        <dbReference type="EMBL" id="CAB4599747.1"/>
    </source>
</evidence>
<keyword evidence="2" id="KW-0805">Transcription regulation</keyword>
<evidence type="ECO:0000256" key="1">
    <source>
        <dbReference type="ARBA" id="ARBA00010641"/>
    </source>
</evidence>
<evidence type="ECO:0000259" key="7">
    <source>
        <dbReference type="Pfam" id="PF04542"/>
    </source>
</evidence>
<gene>
    <name evidence="9" type="ORF">UFOPK1493_04239</name>
</gene>
<dbReference type="Gene3D" id="1.10.10.10">
    <property type="entry name" value="Winged helix-like DNA-binding domain superfamily/Winged helix DNA-binding domain"/>
    <property type="match status" value="1"/>
</dbReference>
<dbReference type="InterPro" id="IPR013324">
    <property type="entry name" value="RNA_pol_sigma_r3/r4-like"/>
</dbReference>
<keyword evidence="3" id="KW-0731">Sigma factor</keyword>
<evidence type="ECO:0000256" key="2">
    <source>
        <dbReference type="ARBA" id="ARBA00023015"/>
    </source>
</evidence>
<dbReference type="GO" id="GO:0006352">
    <property type="term" value="P:DNA-templated transcription initiation"/>
    <property type="evidence" value="ECO:0007669"/>
    <property type="project" value="InterPro"/>
</dbReference>
<evidence type="ECO:0000256" key="3">
    <source>
        <dbReference type="ARBA" id="ARBA00023082"/>
    </source>
</evidence>
<dbReference type="Pfam" id="PF08281">
    <property type="entry name" value="Sigma70_r4_2"/>
    <property type="match status" value="1"/>
</dbReference>
<accession>A0A6J6GEY1</accession>
<dbReference type="CDD" id="cd06171">
    <property type="entry name" value="Sigma70_r4"/>
    <property type="match status" value="1"/>
</dbReference>
<dbReference type="PANTHER" id="PTHR43133:SF50">
    <property type="entry name" value="ECF RNA POLYMERASE SIGMA FACTOR SIGM"/>
    <property type="match status" value="1"/>
</dbReference>
<dbReference type="NCBIfam" id="TIGR02937">
    <property type="entry name" value="sigma70-ECF"/>
    <property type="match status" value="1"/>
</dbReference>
<dbReference type="PANTHER" id="PTHR43133">
    <property type="entry name" value="RNA POLYMERASE ECF-TYPE SIGMA FACTO"/>
    <property type="match status" value="1"/>
</dbReference>
<keyword evidence="4" id="KW-0238">DNA-binding</keyword>
<dbReference type="GO" id="GO:0016987">
    <property type="term" value="F:sigma factor activity"/>
    <property type="evidence" value="ECO:0007669"/>
    <property type="project" value="UniProtKB-KW"/>
</dbReference>
<comment type="similarity">
    <text evidence="1">Belongs to the sigma-70 factor family. ECF subfamily.</text>
</comment>
<dbReference type="EMBL" id="CAEZSR010000309">
    <property type="protein sequence ID" value="CAB4599747.1"/>
    <property type="molecule type" value="Genomic_DNA"/>
</dbReference>
<dbReference type="InterPro" id="IPR007627">
    <property type="entry name" value="RNA_pol_sigma70_r2"/>
</dbReference>
<proteinExistence type="inferred from homology"/>
<protein>
    <submittedName>
        <fullName evidence="9">Unannotated protein</fullName>
    </submittedName>
</protein>
<dbReference type="Gene3D" id="1.10.1740.10">
    <property type="match status" value="1"/>
</dbReference>
<dbReference type="SUPFAM" id="SSF88946">
    <property type="entry name" value="Sigma2 domain of RNA polymerase sigma factors"/>
    <property type="match status" value="1"/>
</dbReference>
<dbReference type="InterPro" id="IPR013325">
    <property type="entry name" value="RNA_pol_sigma_r2"/>
</dbReference>
<dbReference type="AlphaFoldDB" id="A0A6J6GEY1"/>
<dbReference type="SUPFAM" id="SSF88659">
    <property type="entry name" value="Sigma3 and sigma4 domains of RNA polymerase sigma factors"/>
    <property type="match status" value="1"/>
</dbReference>
<keyword evidence="5" id="KW-0804">Transcription</keyword>
<name>A0A6J6GEY1_9ZZZZ</name>
<evidence type="ECO:0000256" key="4">
    <source>
        <dbReference type="ARBA" id="ARBA00023125"/>
    </source>
</evidence>
<dbReference type="InterPro" id="IPR039425">
    <property type="entry name" value="RNA_pol_sigma-70-like"/>
</dbReference>
<dbReference type="InterPro" id="IPR036388">
    <property type="entry name" value="WH-like_DNA-bd_sf"/>
</dbReference>
<reference evidence="9" key="1">
    <citation type="submission" date="2020-05" db="EMBL/GenBank/DDBJ databases">
        <authorList>
            <person name="Chiriac C."/>
            <person name="Salcher M."/>
            <person name="Ghai R."/>
            <person name="Kavagutti S V."/>
        </authorList>
    </citation>
    <scope>NUCLEOTIDE SEQUENCE</scope>
</reference>
<dbReference type="GO" id="GO:0003677">
    <property type="term" value="F:DNA binding"/>
    <property type="evidence" value="ECO:0007669"/>
    <property type="project" value="UniProtKB-KW"/>
</dbReference>
<dbReference type="Pfam" id="PF04542">
    <property type="entry name" value="Sigma70_r2"/>
    <property type="match status" value="1"/>
</dbReference>
<feature type="domain" description="RNA polymerase sigma-70 region 2" evidence="7">
    <location>
        <begin position="35"/>
        <end position="98"/>
    </location>
</feature>
<organism evidence="9">
    <name type="scientific">freshwater metagenome</name>
    <dbReference type="NCBI Taxonomy" id="449393"/>
    <lineage>
        <taxon>unclassified sequences</taxon>
        <taxon>metagenomes</taxon>
        <taxon>ecological metagenomes</taxon>
    </lineage>
</organism>
<feature type="region of interest" description="Disordered" evidence="6">
    <location>
        <begin position="1"/>
        <end position="24"/>
    </location>
</feature>
<feature type="domain" description="RNA polymerase sigma factor 70 region 4 type 2" evidence="8">
    <location>
        <begin position="120"/>
        <end position="169"/>
    </location>
</feature>
<sequence>MDANGDDSVSVLGDPLLRPRPATRSAPVSLDVDSLYREHRRQLLNLAAAITLDRSAAEEVVHDAFAGLQRRAFEVDEPIRYLHRSVVNQAVSVIRRRRSAAAHPMPPAGSVTNPEIDETWAAVCRLPVRERSVVVLRYWLDWSEADIAGSLGWPSGTVKSTLYRALKRLEKELPE</sequence>